<reference evidence="4" key="1">
    <citation type="submission" date="2016-03" db="EMBL/GenBank/DDBJ databases">
        <title>Mechanisms controlling the formation of the plant cell surface in tip-growing cells are functionally conserved among land plants.</title>
        <authorList>
            <person name="Honkanen S."/>
            <person name="Jones V.A."/>
            <person name="Morieri G."/>
            <person name="Champion C."/>
            <person name="Hetherington A.J."/>
            <person name="Kelly S."/>
            <person name="Saint-Marcoux D."/>
            <person name="Proust H."/>
            <person name="Prescott H."/>
            <person name="Dolan L."/>
        </authorList>
    </citation>
    <scope>NUCLEOTIDE SEQUENCE [LARGE SCALE GENOMIC DNA]</scope>
    <source>
        <tissue evidence="4">Whole gametophyte</tissue>
    </source>
</reference>
<keyword evidence="2" id="KW-0378">Hydrolase</keyword>
<comment type="similarity">
    <text evidence="1">Belongs to the 'GDSL' lipolytic enzyme family.</text>
</comment>
<accession>A0A176W0K3</accession>
<proteinExistence type="inferred from homology"/>
<sequence length="419" mass="45759">MLRLLLLLSRGRKRRPCTADVYFSYRLSVADKHVAEDKAINLDVVLQHFRLRLPVLQQKRHMVRGVPPSGLGYVCGTAVQPGQCSVWGPDSSMRFALRSQATATSRMLFVFGDSYADTGNSPRTGNGWKFPYGETWPGSGTGRYSNGFVLTDILASEALHMPSPPPYAQLTVNSTLAGGINFAVAGSGAGYAYGSPPFATQVGWFATMVKAGYFQREALARAVVLVSVAGNDYGAYNGSTLQGYLALAHDVALKIDLGVRDLYSLGARNFMVSSLSPLACTPARTFPSNYSACEKNVTVDEVVSTHNYLLGNRLKNITANLNDTSIVYLQQTAAMERVLKNPSLFNLTEGIRPCCVGLCSQMLAGVPLFSLCENPDQHMFWDNIHPTQAAWKAVVNLYMNDTAFTQFSPSLKEWLHTLP</sequence>
<dbReference type="PANTHER" id="PTHR46020:SF4">
    <property type="entry name" value="OS04G0650200 PROTEIN"/>
    <property type="match status" value="1"/>
</dbReference>
<dbReference type="Pfam" id="PF00657">
    <property type="entry name" value="Lipase_GDSL"/>
    <property type="match status" value="1"/>
</dbReference>
<organism evidence="4 5">
    <name type="scientific">Marchantia polymorpha subsp. ruderalis</name>
    <dbReference type="NCBI Taxonomy" id="1480154"/>
    <lineage>
        <taxon>Eukaryota</taxon>
        <taxon>Viridiplantae</taxon>
        <taxon>Streptophyta</taxon>
        <taxon>Embryophyta</taxon>
        <taxon>Marchantiophyta</taxon>
        <taxon>Marchantiopsida</taxon>
        <taxon>Marchantiidae</taxon>
        <taxon>Marchantiales</taxon>
        <taxon>Marchantiaceae</taxon>
        <taxon>Marchantia</taxon>
    </lineage>
</organism>
<evidence type="ECO:0008006" key="6">
    <source>
        <dbReference type="Google" id="ProtNLM"/>
    </source>
</evidence>
<dbReference type="GO" id="GO:0016788">
    <property type="term" value="F:hydrolase activity, acting on ester bonds"/>
    <property type="evidence" value="ECO:0007669"/>
    <property type="project" value="InterPro"/>
</dbReference>
<dbReference type="Proteomes" id="UP000077202">
    <property type="component" value="Unassembled WGS sequence"/>
</dbReference>
<protein>
    <recommendedName>
        <fullName evidence="6">GDSL esterase/lipase</fullName>
    </recommendedName>
</protein>
<keyword evidence="3" id="KW-0443">Lipid metabolism</keyword>
<dbReference type="SUPFAM" id="SSF52266">
    <property type="entry name" value="SGNH hydrolase"/>
    <property type="match status" value="1"/>
</dbReference>
<keyword evidence="5" id="KW-1185">Reference proteome</keyword>
<gene>
    <name evidence="4" type="ORF">AXG93_4542s1290</name>
</gene>
<dbReference type="GO" id="GO:0006629">
    <property type="term" value="P:lipid metabolic process"/>
    <property type="evidence" value="ECO:0007669"/>
    <property type="project" value="UniProtKB-KW"/>
</dbReference>
<dbReference type="EMBL" id="LVLJ01002146">
    <property type="protein sequence ID" value="OAE26608.1"/>
    <property type="molecule type" value="Genomic_DNA"/>
</dbReference>
<dbReference type="InterPro" id="IPR001087">
    <property type="entry name" value="GDSL"/>
</dbReference>
<evidence type="ECO:0000256" key="3">
    <source>
        <dbReference type="ARBA" id="ARBA00023098"/>
    </source>
</evidence>
<dbReference type="PANTHER" id="PTHR46020">
    <property type="entry name" value="OSJNBB0059K02.9 PROTEIN"/>
    <property type="match status" value="1"/>
</dbReference>
<evidence type="ECO:0000313" key="5">
    <source>
        <dbReference type="Proteomes" id="UP000077202"/>
    </source>
</evidence>
<evidence type="ECO:0000256" key="2">
    <source>
        <dbReference type="ARBA" id="ARBA00022801"/>
    </source>
</evidence>
<evidence type="ECO:0000313" key="4">
    <source>
        <dbReference type="EMBL" id="OAE26608.1"/>
    </source>
</evidence>
<comment type="caution">
    <text evidence="4">The sequence shown here is derived from an EMBL/GenBank/DDBJ whole genome shotgun (WGS) entry which is preliminary data.</text>
</comment>
<name>A0A176W0K3_MARPO</name>
<dbReference type="AlphaFoldDB" id="A0A176W0K3"/>
<evidence type="ECO:0000256" key="1">
    <source>
        <dbReference type="ARBA" id="ARBA00008668"/>
    </source>
</evidence>
<dbReference type="InterPro" id="IPR036514">
    <property type="entry name" value="SGNH_hydro_sf"/>
</dbReference>
<dbReference type="Gene3D" id="3.40.50.1110">
    <property type="entry name" value="SGNH hydrolase"/>
    <property type="match status" value="1"/>
</dbReference>